<evidence type="ECO:0000313" key="2">
    <source>
        <dbReference type="Proteomes" id="UP001153331"/>
    </source>
</evidence>
<gene>
    <name evidence="1" type="ORF">OPT61_g5356</name>
</gene>
<name>A0ACC2IAS6_9PLEO</name>
<accession>A0ACC2IAS6</accession>
<protein>
    <submittedName>
        <fullName evidence="1">Uncharacterized protein</fullName>
    </submittedName>
</protein>
<proteinExistence type="predicted"/>
<organism evidence="1 2">
    <name type="scientific">Boeremia exigua</name>
    <dbReference type="NCBI Taxonomy" id="749465"/>
    <lineage>
        <taxon>Eukaryota</taxon>
        <taxon>Fungi</taxon>
        <taxon>Dikarya</taxon>
        <taxon>Ascomycota</taxon>
        <taxon>Pezizomycotina</taxon>
        <taxon>Dothideomycetes</taxon>
        <taxon>Pleosporomycetidae</taxon>
        <taxon>Pleosporales</taxon>
        <taxon>Pleosporineae</taxon>
        <taxon>Didymellaceae</taxon>
        <taxon>Boeremia</taxon>
    </lineage>
</organism>
<sequence>MIQEQTTMITHWALVIGVNHYSNPEEHLKGAVNDANLVKEYLEISVPTNLNIVSLTASSPSIIRGPPCEPPNIWPTCNNTLSQLEQIIKNANSGDRVFMYFAGHGAHIPKSSTHALVLLSRDGCEKEYLRINSIYKRVDEMIDKGLNVTLILDCCFSGAIVRGDDEQINIRVRSLDYDLNVPIYRAQELASTNIEASDNTRSAVMQRSWNEYARGFMVLCACAPDERAYEIQLHGKSQGLFTHYLIHALNLLFKSGLSLTHFAVHEQISTSLHAHWSRQTPMRYGKTDHMLFGESLLVPEGKFFSAYRDDNGSLLLRAGELHGIAKGDEFHASPVEQERATSAQSTRSIANMRVTGVRSVESDLEEIDGHFEGPKVRKWEMKPLTSLTSDVILVGLPSGYKEEIESMCREPLRYVRLVDRQATTPNQVQESCSYNVMINAQDQIEIVNPLMEKIQSIPPIHRDSKAVPHQLERVLRHIAEFKYFESLENRIPNPGFQSSYSIKCSHSREHSNRFEIQHEEVVTFTLENKGKDQLYVGVFNFRPSWSMIGLTAKRGFIVLPMNGAKKVRLKMVVPQLLQDDKQTRCEDHIKFLITNTATHFQWCLPDIVDTINGVNEIHRGENINLYASLAGLIDKFRGQEESVWATQSFLIRTHMT</sequence>
<reference evidence="1" key="1">
    <citation type="submission" date="2022-11" db="EMBL/GenBank/DDBJ databases">
        <title>Genome Sequence of Boeremia exigua.</title>
        <authorList>
            <person name="Buettner E."/>
        </authorList>
    </citation>
    <scope>NUCLEOTIDE SEQUENCE</scope>
    <source>
        <strain evidence="1">CU02</strain>
    </source>
</reference>
<dbReference type="Proteomes" id="UP001153331">
    <property type="component" value="Unassembled WGS sequence"/>
</dbReference>
<comment type="caution">
    <text evidence="1">The sequence shown here is derived from an EMBL/GenBank/DDBJ whole genome shotgun (WGS) entry which is preliminary data.</text>
</comment>
<dbReference type="EMBL" id="JAPHNI010000341">
    <property type="protein sequence ID" value="KAJ8112229.1"/>
    <property type="molecule type" value="Genomic_DNA"/>
</dbReference>
<keyword evidence="2" id="KW-1185">Reference proteome</keyword>
<evidence type="ECO:0000313" key="1">
    <source>
        <dbReference type="EMBL" id="KAJ8112229.1"/>
    </source>
</evidence>